<name>A0A1W1XUQ4_9NEIS</name>
<dbReference type="GO" id="GO:0071978">
    <property type="term" value="P:bacterial-type flagellum-dependent swarming motility"/>
    <property type="evidence" value="ECO:0007669"/>
    <property type="project" value="TreeGrafter"/>
</dbReference>
<feature type="domain" description="Flagellar basal-body/hook protein C-terminal" evidence="7">
    <location>
        <begin position="98"/>
        <end position="138"/>
    </location>
</feature>
<evidence type="ECO:0000313" key="8">
    <source>
        <dbReference type="EMBL" id="SMC27689.1"/>
    </source>
</evidence>
<evidence type="ECO:0000313" key="9">
    <source>
        <dbReference type="Proteomes" id="UP000192761"/>
    </source>
</evidence>
<dbReference type="OrthoDB" id="9794148at2"/>
<evidence type="ECO:0000256" key="6">
    <source>
        <dbReference type="RuleBase" id="RU362062"/>
    </source>
</evidence>
<keyword evidence="4 6" id="KW-0975">Bacterial flagellum</keyword>
<dbReference type="RefSeq" id="WP_084091569.1">
    <property type="nucleotide sequence ID" value="NZ_FWXD01000018.1"/>
</dbReference>
<dbReference type="AlphaFoldDB" id="A0A1W1XUQ4"/>
<keyword evidence="8" id="KW-0282">Flagellum</keyword>
<evidence type="ECO:0000256" key="2">
    <source>
        <dbReference type="ARBA" id="ARBA00009677"/>
    </source>
</evidence>
<comment type="subcellular location">
    <subcellularLocation>
        <location evidence="1 6">Bacterial flagellum basal body</location>
    </subcellularLocation>
</comment>
<evidence type="ECO:0000259" key="7">
    <source>
        <dbReference type="Pfam" id="PF06429"/>
    </source>
</evidence>
<protein>
    <recommendedName>
        <fullName evidence="3 6">Flagellar basal-body rod protein FlgC</fullName>
    </recommendedName>
</protein>
<evidence type="ECO:0000256" key="1">
    <source>
        <dbReference type="ARBA" id="ARBA00004117"/>
    </source>
</evidence>
<sequence length="141" mass="14918">MNYMNAFAISAAGLQVEKQRLDVTALNLANMQTTRGVDGKLYQPLRVVAAPGASFAGHFSSAGALLAQAPQARIETLDLPPRKIHDPGNPAANSDGDVEMPAINHLTEMVNMTTALRAYEANVVAMNAAKTMAQRALEIGS</sequence>
<evidence type="ECO:0000256" key="5">
    <source>
        <dbReference type="ARBA" id="ARBA00025933"/>
    </source>
</evidence>
<reference evidence="8 9" key="1">
    <citation type="submission" date="2017-04" db="EMBL/GenBank/DDBJ databases">
        <authorList>
            <person name="Afonso C.L."/>
            <person name="Miller P.J."/>
            <person name="Scott M.A."/>
            <person name="Spackman E."/>
            <person name="Goraichik I."/>
            <person name="Dimitrov K.M."/>
            <person name="Suarez D.L."/>
            <person name="Swayne D.E."/>
        </authorList>
    </citation>
    <scope>NUCLEOTIDE SEQUENCE [LARGE SCALE GENOMIC DNA]</scope>
    <source>
        <strain evidence="8 9">DSM 23236</strain>
    </source>
</reference>
<dbReference type="NCBIfam" id="TIGR01395">
    <property type="entry name" value="FlgC"/>
    <property type="match status" value="1"/>
</dbReference>
<proteinExistence type="inferred from homology"/>
<dbReference type="Pfam" id="PF06429">
    <property type="entry name" value="Flg_bbr_C"/>
    <property type="match status" value="1"/>
</dbReference>
<dbReference type="GO" id="GO:0030694">
    <property type="term" value="C:bacterial-type flagellum basal body, rod"/>
    <property type="evidence" value="ECO:0007669"/>
    <property type="project" value="UniProtKB-UniRule"/>
</dbReference>
<accession>A0A1W1XUQ4</accession>
<dbReference type="InterPro" id="IPR006299">
    <property type="entry name" value="FlgC"/>
</dbReference>
<evidence type="ECO:0000256" key="3">
    <source>
        <dbReference type="ARBA" id="ARBA00017941"/>
    </source>
</evidence>
<keyword evidence="9" id="KW-1185">Reference proteome</keyword>
<dbReference type="EMBL" id="FWXD01000018">
    <property type="protein sequence ID" value="SMC27689.1"/>
    <property type="molecule type" value="Genomic_DNA"/>
</dbReference>
<comment type="similarity">
    <text evidence="2">Belongs to the flagella basal body rod proteins family.</text>
</comment>
<gene>
    <name evidence="8" type="ORF">SAMN02745857_02941</name>
</gene>
<dbReference type="Proteomes" id="UP000192761">
    <property type="component" value="Unassembled WGS sequence"/>
</dbReference>
<dbReference type="InterPro" id="IPR010930">
    <property type="entry name" value="Flg_bb/hook_C_dom"/>
</dbReference>
<evidence type="ECO:0000256" key="4">
    <source>
        <dbReference type="ARBA" id="ARBA00023143"/>
    </source>
</evidence>
<dbReference type="PANTHER" id="PTHR30435:SF2">
    <property type="entry name" value="FLAGELLAR BASAL-BODY ROD PROTEIN FLGC"/>
    <property type="match status" value="1"/>
</dbReference>
<keyword evidence="8" id="KW-0966">Cell projection</keyword>
<dbReference type="PANTHER" id="PTHR30435">
    <property type="entry name" value="FLAGELLAR PROTEIN"/>
    <property type="match status" value="1"/>
</dbReference>
<organism evidence="8 9">
    <name type="scientific">Andreprevotia lacus DSM 23236</name>
    <dbReference type="NCBI Taxonomy" id="1121001"/>
    <lineage>
        <taxon>Bacteria</taxon>
        <taxon>Pseudomonadati</taxon>
        <taxon>Pseudomonadota</taxon>
        <taxon>Betaproteobacteria</taxon>
        <taxon>Neisseriales</taxon>
        <taxon>Chitinibacteraceae</taxon>
        <taxon>Andreprevotia</taxon>
    </lineage>
</organism>
<keyword evidence="8" id="KW-0969">Cilium</keyword>
<dbReference type="STRING" id="1121001.SAMN02745857_02941"/>
<comment type="subunit">
    <text evidence="5 6">The basal body constitutes a major portion of the flagellar organelle and consists of four rings (L,P,S, and M) mounted on a central rod. The rod consists of about 26 subunits of FlgG in the distal portion, and FlgB, FlgC and FlgF are thought to build up the proximal portion of the rod with about 6 subunits each.</text>
</comment>